<comment type="caution">
    <text evidence="1">The sequence shown here is derived from an EMBL/GenBank/DDBJ whole genome shotgun (WGS) entry which is preliminary data.</text>
</comment>
<protein>
    <submittedName>
        <fullName evidence="1">Uncharacterized protein</fullName>
    </submittedName>
</protein>
<evidence type="ECO:0000313" key="1">
    <source>
        <dbReference type="EMBL" id="KAJ1894113.1"/>
    </source>
</evidence>
<dbReference type="Proteomes" id="UP001150581">
    <property type="component" value="Unassembled WGS sequence"/>
</dbReference>
<sequence length="116" mass="13026">MLFDEDDIVVLGQALARVQQQQQADGSGRGRNGRANPAITAGIRSSLVTEWAIQDSYTRLIVHTMCRYYGLVSFSNTLDNGKNVLHICHPRFFKDADEADIPSVTFHNFLFNSNNH</sequence>
<reference evidence="1" key="1">
    <citation type="submission" date="2022-07" db="EMBL/GenBank/DDBJ databases">
        <title>Phylogenomic reconstructions and comparative analyses of Kickxellomycotina fungi.</title>
        <authorList>
            <person name="Reynolds N.K."/>
            <person name="Stajich J.E."/>
            <person name="Barry K."/>
            <person name="Grigoriev I.V."/>
            <person name="Crous P."/>
            <person name="Smith M.E."/>
        </authorList>
    </citation>
    <scope>NUCLEOTIDE SEQUENCE</scope>
    <source>
        <strain evidence="1">Benny 63K</strain>
    </source>
</reference>
<gene>
    <name evidence="1" type="ORF">LPJ66_005382</name>
</gene>
<name>A0ACC1IG28_9FUNG</name>
<accession>A0ACC1IG28</accession>
<proteinExistence type="predicted"/>
<dbReference type="EMBL" id="JANBPG010000736">
    <property type="protein sequence ID" value="KAJ1894113.1"/>
    <property type="molecule type" value="Genomic_DNA"/>
</dbReference>
<organism evidence="1 2">
    <name type="scientific">Kickxella alabastrina</name>
    <dbReference type="NCBI Taxonomy" id="61397"/>
    <lineage>
        <taxon>Eukaryota</taxon>
        <taxon>Fungi</taxon>
        <taxon>Fungi incertae sedis</taxon>
        <taxon>Zoopagomycota</taxon>
        <taxon>Kickxellomycotina</taxon>
        <taxon>Kickxellomycetes</taxon>
        <taxon>Kickxellales</taxon>
        <taxon>Kickxellaceae</taxon>
        <taxon>Kickxella</taxon>
    </lineage>
</organism>
<evidence type="ECO:0000313" key="2">
    <source>
        <dbReference type="Proteomes" id="UP001150581"/>
    </source>
</evidence>
<keyword evidence="2" id="KW-1185">Reference proteome</keyword>